<feature type="domain" description="SD-repeat containing protein B" evidence="4">
    <location>
        <begin position="473"/>
        <end position="550"/>
    </location>
</feature>
<dbReference type="AlphaFoldDB" id="A0A7C9PKW4"/>
<comment type="caution">
    <text evidence="5">The sequence shown here is derived from an EMBL/GenBank/DDBJ whole genome shotgun (WGS) entry which is preliminary data.</text>
</comment>
<dbReference type="InterPro" id="IPR013783">
    <property type="entry name" value="Ig-like_fold"/>
</dbReference>
<dbReference type="GO" id="GO:0005576">
    <property type="term" value="C:extracellular region"/>
    <property type="evidence" value="ECO:0007669"/>
    <property type="project" value="UniProtKB-SubCell"/>
</dbReference>
<dbReference type="InterPro" id="IPR033764">
    <property type="entry name" value="Sdr_B"/>
</dbReference>
<dbReference type="PANTHER" id="PTHR23303">
    <property type="entry name" value="CARBOXYPEPTIDASE REGULATORY REGION-CONTAINING"/>
    <property type="match status" value="1"/>
</dbReference>
<gene>
    <name evidence="5" type="ORF">G3A44_21320</name>
</gene>
<evidence type="ECO:0000313" key="5">
    <source>
        <dbReference type="EMBL" id="NDY93734.1"/>
    </source>
</evidence>
<keyword evidence="6" id="KW-1185">Reference proteome</keyword>
<dbReference type="EMBL" id="JAAGOH010000045">
    <property type="protein sequence ID" value="NDY93734.1"/>
    <property type="molecule type" value="Genomic_DNA"/>
</dbReference>
<dbReference type="InterPro" id="IPR051417">
    <property type="entry name" value="SDr/BOS_complex"/>
</dbReference>
<dbReference type="Proteomes" id="UP000484255">
    <property type="component" value="Unassembled WGS sequence"/>
</dbReference>
<dbReference type="Pfam" id="PF17210">
    <property type="entry name" value="SdrD_B"/>
    <property type="match status" value="4"/>
</dbReference>
<reference evidence="5 6" key="1">
    <citation type="submission" date="2020-02" db="EMBL/GenBank/DDBJ databases">
        <title>Ideonella bacterium strain TBM-1.</title>
        <authorList>
            <person name="Chen W.-M."/>
        </authorList>
    </citation>
    <scope>NUCLEOTIDE SEQUENCE [LARGE SCALE GENOMIC DNA]</scope>
    <source>
        <strain evidence="5 6">TBM-1</strain>
    </source>
</reference>
<name>A0A7C9PKW4_9BURK</name>
<proteinExistence type="predicted"/>
<feature type="non-terminal residue" evidence="5">
    <location>
        <position position="604"/>
    </location>
</feature>
<comment type="subcellular location">
    <subcellularLocation>
        <location evidence="1">Secreted</location>
    </subcellularLocation>
</comment>
<keyword evidence="2" id="KW-0964">Secreted</keyword>
<accession>A0A7C9PKW4</accession>
<sequence length="604" mass="60811">MSTINLSTEIHVPEDQAVVFSVDAILANAGYTAVGAVLVSEIWYIDPITGEFSNAGLIYSAATGELTVDPAVIANWNGAFPSFNFLFDAGDGSDIELEMNVVVDPVNDAPDGTDSLTYLDVGQSYVFVPDDFGFFDEHSYQDADGNPVVNEADQPVSLILNSLPTNGTLMLNGQPVAIGDEISYADIAAGLFSFVPAPGQKNQTVGFDFQVRDDGGTALGGVDTDPVPNHYDIIISGNGGPSGDSEIFVGDKVWLDANGNGLQDSGEAGQGGVTVNLLDAAGTVVASTTTASDGSYVFANIAAGTYSVQFVAPAGYAFTAQGAGASAVDSDASTLGQTGSFTVVDGQVRTDLDAGLIQTATLGDTVFVDADADGVQDAGEAGLGGVTVTLRDAAGAVVATTTTDANGQYRFEVLPGTYSVGVSAPAGYSISPADQGGNDAADSDIDAAGNTAAITLGQGDHVTTVDAGLFQKASLGDTVFLDADADGVQDAGEAGKSGVTVNLKDAAGTVVATTTTDANGQYSFADLTPGTYSVEFVAPSGYVFSTAATGPVTLVSGESNTSLDAGLIQTATLGDTVFVDADADGVQDAGEAGLGGVTVTLRDA</sequence>
<feature type="domain" description="SD-repeat containing protein B" evidence="4">
    <location>
        <begin position="571"/>
        <end position="603"/>
    </location>
</feature>
<feature type="domain" description="SD-repeat containing protein B" evidence="4">
    <location>
        <begin position="360"/>
        <end position="469"/>
    </location>
</feature>
<evidence type="ECO:0000256" key="2">
    <source>
        <dbReference type="ARBA" id="ARBA00022525"/>
    </source>
</evidence>
<dbReference type="Gene3D" id="2.60.40.10">
    <property type="entry name" value="Immunoglobulins"/>
    <property type="match status" value="4"/>
</dbReference>
<evidence type="ECO:0000313" key="6">
    <source>
        <dbReference type="Proteomes" id="UP000484255"/>
    </source>
</evidence>
<evidence type="ECO:0000256" key="1">
    <source>
        <dbReference type="ARBA" id="ARBA00004613"/>
    </source>
</evidence>
<evidence type="ECO:0000256" key="3">
    <source>
        <dbReference type="ARBA" id="ARBA00022729"/>
    </source>
</evidence>
<dbReference type="SUPFAM" id="SSF117074">
    <property type="entry name" value="Hypothetical protein PA1324"/>
    <property type="match status" value="4"/>
</dbReference>
<dbReference type="RefSeq" id="WP_203561517.1">
    <property type="nucleotide sequence ID" value="NZ_JAAGOH010000045.1"/>
</dbReference>
<protein>
    <recommendedName>
        <fullName evidence="4">SD-repeat containing protein B domain-containing protein</fullName>
    </recommendedName>
</protein>
<dbReference type="PANTHER" id="PTHR23303:SF15">
    <property type="entry name" value="COLOSSIN-A"/>
    <property type="match status" value="1"/>
</dbReference>
<keyword evidence="3" id="KW-0732">Signal</keyword>
<organism evidence="5 6">
    <name type="scientific">Ideonella livida</name>
    <dbReference type="NCBI Taxonomy" id="2707176"/>
    <lineage>
        <taxon>Bacteria</taxon>
        <taxon>Pseudomonadati</taxon>
        <taxon>Pseudomonadota</taxon>
        <taxon>Betaproteobacteria</taxon>
        <taxon>Burkholderiales</taxon>
        <taxon>Sphaerotilaceae</taxon>
        <taxon>Ideonella</taxon>
    </lineage>
</organism>
<feature type="domain" description="SD-repeat containing protein B" evidence="4">
    <location>
        <begin position="249"/>
        <end position="356"/>
    </location>
</feature>
<evidence type="ECO:0000259" key="4">
    <source>
        <dbReference type="Pfam" id="PF17210"/>
    </source>
</evidence>